<reference evidence="1 2" key="1">
    <citation type="submission" date="2022-05" db="EMBL/GenBank/DDBJ databases">
        <title>Flavobacterium sp., isolated from activated sludge.</title>
        <authorList>
            <person name="Ran Q."/>
        </authorList>
    </citation>
    <scope>NUCLEOTIDE SEQUENCE [LARGE SCALE GENOMIC DNA]</scope>
    <source>
        <strain evidence="1 2">HXWNR69</strain>
    </source>
</reference>
<keyword evidence="2" id="KW-1185">Reference proteome</keyword>
<evidence type="ECO:0008006" key="3">
    <source>
        <dbReference type="Google" id="ProtNLM"/>
    </source>
</evidence>
<dbReference type="EMBL" id="JAMLJN010000014">
    <property type="protein sequence ID" value="MCL9771181.1"/>
    <property type="molecule type" value="Genomic_DNA"/>
</dbReference>
<sequence>MKKLLVLVASVFMLQACDDGDITLESFNFNPDNVDNCTNNNLVFNINRNEILILNLEPSSFINEPTPVGSPRVVNVNSNNQIIYRIYSSNVNSSSICSTIPPANPVVQNEWNATGGTIEIITNAVYATNGTTITGYTHNIKFKNVNFSGSANSFSFTEYNFGNYLTDL</sequence>
<dbReference type="RefSeq" id="WP_250583168.1">
    <property type="nucleotide sequence ID" value="NZ_JAMLJN010000014.1"/>
</dbReference>
<name>A0ABT0TKS9_9FLAO</name>
<proteinExistence type="predicted"/>
<comment type="caution">
    <text evidence="1">The sequence shown here is derived from an EMBL/GenBank/DDBJ whole genome shotgun (WGS) entry which is preliminary data.</text>
</comment>
<dbReference type="PROSITE" id="PS51257">
    <property type="entry name" value="PROKAR_LIPOPROTEIN"/>
    <property type="match status" value="1"/>
</dbReference>
<evidence type="ECO:0000313" key="1">
    <source>
        <dbReference type="EMBL" id="MCL9771181.1"/>
    </source>
</evidence>
<organism evidence="1 2">
    <name type="scientific">Flavobacterium fragile</name>
    <dbReference type="NCBI Taxonomy" id="2949085"/>
    <lineage>
        <taxon>Bacteria</taxon>
        <taxon>Pseudomonadati</taxon>
        <taxon>Bacteroidota</taxon>
        <taxon>Flavobacteriia</taxon>
        <taxon>Flavobacteriales</taxon>
        <taxon>Flavobacteriaceae</taxon>
        <taxon>Flavobacterium</taxon>
    </lineage>
</organism>
<dbReference type="Proteomes" id="UP001203342">
    <property type="component" value="Unassembled WGS sequence"/>
</dbReference>
<accession>A0ABT0TKS9</accession>
<protein>
    <recommendedName>
        <fullName evidence="3">Lipoprotein</fullName>
    </recommendedName>
</protein>
<evidence type="ECO:0000313" key="2">
    <source>
        <dbReference type="Proteomes" id="UP001203342"/>
    </source>
</evidence>
<gene>
    <name evidence="1" type="ORF">NAT47_12230</name>
</gene>